<dbReference type="OrthoDB" id="6653642at2"/>
<comment type="similarity">
    <text evidence="1">Belongs to the glycosyltransferase 2 family.</text>
</comment>
<sequence length="286" mass="32028">MTAIACSVIVPVYRQWDRMQTFLTAWSALKRAPGEVELIIVNNEPDFEPGLGTLPECAQIIKCAKPGSYAARNAGASVARGTWLIFTDADCVPRSDWLANLCAAFNDVGETLLAGDVQMFREGPPNWCSSYDLVRGIPQRRYVSRGYAATANLAVPAQVFRRVGGFDPQRFSGGDAEFCRRAKQHGIPLLFLSNAVVEHPARASWGDLVKKARRVKGAQLTHGSYYERIYWMARTLLPPIPELWHLARSARPIPDRLKALIIRLFLWPLEIAEIASLQLNRNPERR</sequence>
<dbReference type="Proteomes" id="UP000318483">
    <property type="component" value="Plasmid unnamed1"/>
</dbReference>
<protein>
    <submittedName>
        <fullName evidence="5">Glycosyltransferase</fullName>
    </submittedName>
</protein>
<reference evidence="5 6" key="1">
    <citation type="submission" date="2019-07" db="EMBL/GenBank/DDBJ databases">
        <title>Litoreibacter alkalisoli sp. nov., isolated from saline-alkaline soil.</title>
        <authorList>
            <person name="Wang S."/>
            <person name="Xu L."/>
            <person name="Xing Y.-T."/>
            <person name="Sun J.-Q."/>
        </authorList>
    </citation>
    <scope>NUCLEOTIDE SEQUENCE [LARGE SCALE GENOMIC DNA]</scope>
    <source>
        <strain evidence="5 6">LN3S51</strain>
        <plasmid evidence="5 6">unnamed1</plasmid>
    </source>
</reference>
<evidence type="ECO:0000313" key="6">
    <source>
        <dbReference type="Proteomes" id="UP000318483"/>
    </source>
</evidence>
<dbReference type="RefSeq" id="WP_146365822.1">
    <property type="nucleotide sequence ID" value="NZ_CP042262.1"/>
</dbReference>
<dbReference type="EMBL" id="CP042262">
    <property type="protein sequence ID" value="QDY70404.1"/>
    <property type="molecule type" value="Genomic_DNA"/>
</dbReference>
<dbReference type="KEGG" id="lit:FPZ52_11800"/>
<dbReference type="Pfam" id="PF00535">
    <property type="entry name" value="Glycos_transf_2"/>
    <property type="match status" value="1"/>
</dbReference>
<keyword evidence="6" id="KW-1185">Reference proteome</keyword>
<dbReference type="InterPro" id="IPR029044">
    <property type="entry name" value="Nucleotide-diphossugar_trans"/>
</dbReference>
<name>A0A5B8IXG3_9RHOB</name>
<feature type="domain" description="Glycosyltransferase 2-like" evidence="4">
    <location>
        <begin position="7"/>
        <end position="131"/>
    </location>
</feature>
<keyword evidence="3 5" id="KW-0808">Transferase</keyword>
<geneLocation type="plasmid" evidence="5 6">
    <name>unnamed1</name>
</geneLocation>
<keyword evidence="5" id="KW-0614">Plasmid</keyword>
<evidence type="ECO:0000256" key="3">
    <source>
        <dbReference type="ARBA" id="ARBA00022679"/>
    </source>
</evidence>
<dbReference type="SUPFAM" id="SSF53448">
    <property type="entry name" value="Nucleotide-diphospho-sugar transferases"/>
    <property type="match status" value="1"/>
</dbReference>
<dbReference type="Gene3D" id="3.90.550.10">
    <property type="entry name" value="Spore Coat Polysaccharide Biosynthesis Protein SpsA, Chain A"/>
    <property type="match status" value="1"/>
</dbReference>
<dbReference type="InterPro" id="IPR001173">
    <property type="entry name" value="Glyco_trans_2-like"/>
</dbReference>
<gene>
    <name evidence="5" type="ORF">FPZ52_11800</name>
</gene>
<dbReference type="PANTHER" id="PTHR43179:SF12">
    <property type="entry name" value="GALACTOFURANOSYLTRANSFERASE GLFT2"/>
    <property type="match status" value="1"/>
</dbReference>
<evidence type="ECO:0000313" key="5">
    <source>
        <dbReference type="EMBL" id="QDY70404.1"/>
    </source>
</evidence>
<proteinExistence type="inferred from homology"/>
<evidence type="ECO:0000259" key="4">
    <source>
        <dbReference type="Pfam" id="PF00535"/>
    </source>
</evidence>
<dbReference type="GO" id="GO:0016757">
    <property type="term" value="F:glycosyltransferase activity"/>
    <property type="evidence" value="ECO:0007669"/>
    <property type="project" value="UniProtKB-KW"/>
</dbReference>
<dbReference type="PANTHER" id="PTHR43179">
    <property type="entry name" value="RHAMNOSYLTRANSFERASE WBBL"/>
    <property type="match status" value="1"/>
</dbReference>
<dbReference type="AlphaFoldDB" id="A0A5B8IXG3"/>
<keyword evidence="2" id="KW-0328">Glycosyltransferase</keyword>
<evidence type="ECO:0000256" key="2">
    <source>
        <dbReference type="ARBA" id="ARBA00022676"/>
    </source>
</evidence>
<accession>A0A5B8IXG3</accession>
<organism evidence="5 6">
    <name type="scientific">Qingshengfaniella alkalisoli</name>
    <dbReference type="NCBI Taxonomy" id="2599296"/>
    <lineage>
        <taxon>Bacteria</taxon>
        <taxon>Pseudomonadati</taxon>
        <taxon>Pseudomonadota</taxon>
        <taxon>Alphaproteobacteria</taxon>
        <taxon>Rhodobacterales</taxon>
        <taxon>Paracoccaceae</taxon>
        <taxon>Qingshengfaniella</taxon>
    </lineage>
</organism>
<evidence type="ECO:0000256" key="1">
    <source>
        <dbReference type="ARBA" id="ARBA00006739"/>
    </source>
</evidence>